<dbReference type="OrthoDB" id="5958581at2759"/>
<dbReference type="VEuPathDB" id="VectorBase:BGLAX_047385"/>
<organism evidence="1 2">
    <name type="scientific">Biomphalaria glabrata</name>
    <name type="common">Bloodfluke planorb</name>
    <name type="synonym">Freshwater snail</name>
    <dbReference type="NCBI Taxonomy" id="6526"/>
    <lineage>
        <taxon>Eukaryota</taxon>
        <taxon>Metazoa</taxon>
        <taxon>Spiralia</taxon>
        <taxon>Lophotrochozoa</taxon>
        <taxon>Mollusca</taxon>
        <taxon>Gastropoda</taxon>
        <taxon>Heterobranchia</taxon>
        <taxon>Euthyneura</taxon>
        <taxon>Panpulmonata</taxon>
        <taxon>Hygrophila</taxon>
        <taxon>Lymnaeoidea</taxon>
        <taxon>Planorbidae</taxon>
        <taxon>Biomphalaria</taxon>
    </lineage>
</organism>
<evidence type="ECO:0000313" key="1">
    <source>
        <dbReference type="EnsemblMetazoa" id="BGLB019347-PA"/>
    </source>
</evidence>
<dbReference type="EnsemblMetazoa" id="BGLB019347-RA">
    <property type="protein sequence ID" value="BGLB019347-PA"/>
    <property type="gene ID" value="BGLB019347"/>
</dbReference>
<protein>
    <submittedName>
        <fullName evidence="1">Uncharacterized protein</fullName>
    </submittedName>
</protein>
<proteinExistence type="predicted"/>
<dbReference type="STRING" id="6526.A0A2C9KGM9"/>
<dbReference type="AlphaFoldDB" id="A0A2C9KGM9"/>
<name>A0A2C9KGM9_BIOGL</name>
<dbReference type="Proteomes" id="UP000076420">
    <property type="component" value="Unassembled WGS sequence"/>
</dbReference>
<gene>
    <name evidence="1" type="primary">106072009</name>
</gene>
<reference evidence="1" key="1">
    <citation type="submission" date="2020-05" db="UniProtKB">
        <authorList>
            <consortium name="EnsemblMetazoa"/>
        </authorList>
    </citation>
    <scope>IDENTIFICATION</scope>
    <source>
        <strain evidence="1">BB02</strain>
    </source>
</reference>
<evidence type="ECO:0000313" key="2">
    <source>
        <dbReference type="Proteomes" id="UP000076420"/>
    </source>
</evidence>
<dbReference type="VEuPathDB" id="VectorBase:BGLB019347"/>
<accession>A0A2C9KGM9</accession>
<sequence>MAAVCDTNGASIPHFQPRAGNWMARHIRLAHDNSKDIVPASAPRSRVGREEKFHSLYKVDFPLHPVEVFLEKFEEKEKPKRLTIRDVLFGNSPTAAFGDWKIPLRILKEASTNTKKRTTIPSLVEAKREEVTERPPLQRQNSLPAIHISQPRRPSCLSEIKTPITSSAPPVRSKTVVAVTEKPASQNFAESKTEAKSGIEQILKTTLQPHVANLAADWLKQASLNDRQVIEKILRVQIKQNQLESAINKTVLPDIRKKVQLWLETATELERQIALKFFSSLAAVRNMSSTSEEPANIKIQQVVNTLEKGKVKVCQTARSSKSPERESKLKYIKLLDQETRANRWMYATWHHLPEYRDDNPVNNWSSHFTKPGAGTPRHFGIHPDWG</sequence>
<dbReference type="KEGG" id="bgt:106072009"/>